<name>A0AA38S418_9PEZI</name>
<evidence type="ECO:0000313" key="6">
    <source>
        <dbReference type="Proteomes" id="UP001174691"/>
    </source>
</evidence>
<evidence type="ECO:0000256" key="2">
    <source>
        <dbReference type="ARBA" id="ARBA00023242"/>
    </source>
</evidence>
<dbReference type="AlphaFoldDB" id="A0AA38S418"/>
<dbReference type="EMBL" id="JANBVN010000054">
    <property type="protein sequence ID" value="KAJ9155865.1"/>
    <property type="molecule type" value="Genomic_DNA"/>
</dbReference>
<dbReference type="PANTHER" id="PTHR46910">
    <property type="entry name" value="TRANSCRIPTION FACTOR PDR1"/>
    <property type="match status" value="1"/>
</dbReference>
<evidence type="ECO:0000259" key="4">
    <source>
        <dbReference type="PROSITE" id="PS50048"/>
    </source>
</evidence>
<dbReference type="Pfam" id="PF04082">
    <property type="entry name" value="Fungal_trans"/>
    <property type="match status" value="1"/>
</dbReference>
<protein>
    <submittedName>
        <fullName evidence="5">Transcriptional activator protein acu-15</fullName>
    </submittedName>
</protein>
<dbReference type="InterPro" id="IPR036864">
    <property type="entry name" value="Zn2-C6_fun-type_DNA-bd_sf"/>
</dbReference>
<feature type="region of interest" description="Disordered" evidence="3">
    <location>
        <begin position="1"/>
        <end position="42"/>
    </location>
</feature>
<evidence type="ECO:0000256" key="1">
    <source>
        <dbReference type="ARBA" id="ARBA00022723"/>
    </source>
</evidence>
<feature type="region of interest" description="Disordered" evidence="3">
    <location>
        <begin position="702"/>
        <end position="743"/>
    </location>
</feature>
<evidence type="ECO:0000256" key="3">
    <source>
        <dbReference type="SAM" id="MobiDB-lite"/>
    </source>
</evidence>
<organism evidence="5 6">
    <name type="scientific">Coniochaeta hoffmannii</name>
    <dbReference type="NCBI Taxonomy" id="91930"/>
    <lineage>
        <taxon>Eukaryota</taxon>
        <taxon>Fungi</taxon>
        <taxon>Dikarya</taxon>
        <taxon>Ascomycota</taxon>
        <taxon>Pezizomycotina</taxon>
        <taxon>Sordariomycetes</taxon>
        <taxon>Sordariomycetidae</taxon>
        <taxon>Coniochaetales</taxon>
        <taxon>Coniochaetaceae</taxon>
        <taxon>Coniochaeta</taxon>
    </lineage>
</organism>
<dbReference type="GO" id="GO:0006351">
    <property type="term" value="P:DNA-templated transcription"/>
    <property type="evidence" value="ECO:0007669"/>
    <property type="project" value="InterPro"/>
</dbReference>
<comment type="caution">
    <text evidence="5">The sequence shown here is derived from an EMBL/GenBank/DDBJ whole genome shotgun (WGS) entry which is preliminary data.</text>
</comment>
<dbReference type="PROSITE" id="PS00463">
    <property type="entry name" value="ZN2_CY6_FUNGAL_1"/>
    <property type="match status" value="1"/>
</dbReference>
<keyword evidence="1" id="KW-0479">Metal-binding</keyword>
<evidence type="ECO:0000313" key="5">
    <source>
        <dbReference type="EMBL" id="KAJ9155865.1"/>
    </source>
</evidence>
<dbReference type="CDD" id="cd00067">
    <property type="entry name" value="GAL4"/>
    <property type="match status" value="1"/>
</dbReference>
<gene>
    <name evidence="5" type="ORF">NKR19_g4385</name>
</gene>
<dbReference type="CDD" id="cd12148">
    <property type="entry name" value="fungal_TF_MHR"/>
    <property type="match status" value="1"/>
</dbReference>
<accession>A0AA38S418</accession>
<dbReference type="InterPro" id="IPR050987">
    <property type="entry name" value="AtrR-like"/>
</dbReference>
<dbReference type="PROSITE" id="PS50048">
    <property type="entry name" value="ZN2_CY6_FUNGAL_2"/>
    <property type="match status" value="1"/>
</dbReference>
<keyword evidence="2" id="KW-0539">Nucleus</keyword>
<keyword evidence="6" id="KW-1185">Reference proteome</keyword>
<dbReference type="InterPro" id="IPR001138">
    <property type="entry name" value="Zn2Cys6_DnaBD"/>
</dbReference>
<dbReference type="SMART" id="SM00906">
    <property type="entry name" value="Fungal_trans"/>
    <property type="match status" value="1"/>
</dbReference>
<feature type="domain" description="Zn(2)-C6 fungal-type" evidence="4">
    <location>
        <begin position="59"/>
        <end position="89"/>
    </location>
</feature>
<dbReference type="GO" id="GO:0003677">
    <property type="term" value="F:DNA binding"/>
    <property type="evidence" value="ECO:0007669"/>
    <property type="project" value="InterPro"/>
</dbReference>
<dbReference type="SMART" id="SM00066">
    <property type="entry name" value="GAL4"/>
    <property type="match status" value="1"/>
</dbReference>
<dbReference type="SUPFAM" id="SSF57701">
    <property type="entry name" value="Zn2/Cys6 DNA-binding domain"/>
    <property type="match status" value="1"/>
</dbReference>
<dbReference type="Gene3D" id="4.10.240.10">
    <property type="entry name" value="Zn(2)-C6 fungal-type DNA-binding domain"/>
    <property type="match status" value="1"/>
</dbReference>
<dbReference type="PANTHER" id="PTHR46910:SF4">
    <property type="entry name" value="ZN(2)-C6 FUNGAL-TYPE DOMAIN-CONTAINING PROTEIN"/>
    <property type="match status" value="1"/>
</dbReference>
<dbReference type="InterPro" id="IPR007219">
    <property type="entry name" value="XnlR_reg_dom"/>
</dbReference>
<dbReference type="GO" id="GO:0008270">
    <property type="term" value="F:zinc ion binding"/>
    <property type="evidence" value="ECO:0007669"/>
    <property type="project" value="InterPro"/>
</dbReference>
<dbReference type="GO" id="GO:0000981">
    <property type="term" value="F:DNA-binding transcription factor activity, RNA polymerase II-specific"/>
    <property type="evidence" value="ECO:0007669"/>
    <property type="project" value="InterPro"/>
</dbReference>
<dbReference type="Pfam" id="PF00172">
    <property type="entry name" value="Zn_clus"/>
    <property type="match status" value="1"/>
</dbReference>
<proteinExistence type="predicted"/>
<reference evidence="5" key="1">
    <citation type="submission" date="2022-07" db="EMBL/GenBank/DDBJ databases">
        <title>Fungi with potential for degradation of polypropylene.</title>
        <authorList>
            <person name="Gostincar C."/>
        </authorList>
    </citation>
    <scope>NUCLEOTIDE SEQUENCE</scope>
    <source>
        <strain evidence="5">EXF-13287</strain>
    </source>
</reference>
<dbReference type="Proteomes" id="UP001174691">
    <property type="component" value="Unassembled WGS sequence"/>
</dbReference>
<sequence length="960" mass="104242">MPPGRPPKRPSDPGEGLSALSESPFSGPKLKHPRLERAPEDFSSVVKNKLQSYTRTGQACDRCKVRKIRCDALPEGCSHCTNQNLDCYVTDRVTGRTERRGYLQQLEREKKDMLSYIRATEKLLRDTGTEVKPYEWSPYGPTCPPGVSFDNMGNPMQDPIAKDQWTQYGPVWVKNTGSKPQQNFFSAPGEYTSGASQYSRLSLLETRPTEGYLGVLTDSNTLSSIKGTKLSILGTTIDVTSFDAPDMDEPVAGTPPGSPLYNKSLMAFLQTTLGVNPKLEDVELPSRQDAFNYSAWYFLMVYPFMPVLHRPSFLKLLTRIYDEPGFQPTTCELVTAHMVFAAIYFQYGIRNQEQPEQYSQLNELSNKHYHWSLGKSFELATENSVTAVQALALIAVHTRSFPKPGCSSYIANYALSRAIELNLHRGVKLPGGATNIDNEVRKRVWWATLGLAVTLNGRLGRPMPITLEEFDVEFPLAISDDYITEDGITDPSQVGQCPFIVGLTGFKMVPLYMEMFANIYSVRRNPDKYVDVVRGLEEGMQALQDNLPDELRLQKCQPDGRIFALYTEAEILEFYLCLRHPSVCMTQDRDFYAENTRICEQTAGKLLNVVTALLKIKSLDTTWYQLSVYVAAMFSSLVAHWERRFDTNPAEIAALREDMKQWMTIVYEIGLTLGPGARLSHDIGTVVDRTIAQIEEAMNGKRTALPHQRGAPLQPNPQPPPREQQVASTSAGEGFSADGQEANGAVGDSNGYYNTAIAHHAATGYGAPVAYPNQATTSGQNPNSNGMPSVGPYDPADSAQYLYAAAAATANNPTPGIDQSASSANPLIAFASQAAAQVGASQPGSETDEWRQSQANLAAAAAQAQAHGTNSWHDWAAAIADSQTDRYSANALLTLGGAGGGGGRPGDGGNPAAALGGPGGAGGVSVSADLSGMAGSAAQQHPGQWPLLLFHDGNGGVNGS</sequence>